<evidence type="ECO:0008006" key="4">
    <source>
        <dbReference type="Google" id="ProtNLM"/>
    </source>
</evidence>
<feature type="transmembrane region" description="Helical" evidence="1">
    <location>
        <begin position="36"/>
        <end position="59"/>
    </location>
</feature>
<dbReference type="RefSeq" id="WP_181554594.1">
    <property type="nucleotide sequence ID" value="NZ_CP064060.1"/>
</dbReference>
<feature type="transmembrane region" description="Helical" evidence="1">
    <location>
        <begin position="12"/>
        <end position="30"/>
    </location>
</feature>
<keyword evidence="1" id="KW-0812">Transmembrane</keyword>
<dbReference type="AlphaFoldDB" id="A0A7V9Z418"/>
<keyword evidence="1" id="KW-1133">Transmembrane helix</keyword>
<sequence length="62" mass="7318">MKNFNRFSWPPWLRQVRIVCVQVIIPITIFQGIRTIFFPTPIDVILLAIFVLIAVALHLEWI</sequence>
<evidence type="ECO:0000256" key="1">
    <source>
        <dbReference type="SAM" id="Phobius"/>
    </source>
</evidence>
<evidence type="ECO:0000313" key="2">
    <source>
        <dbReference type="EMBL" id="MBA2873678.1"/>
    </source>
</evidence>
<dbReference type="Proteomes" id="UP000523087">
    <property type="component" value="Unassembled WGS sequence"/>
</dbReference>
<protein>
    <recommendedName>
        <fullName evidence="4">Membrane protein YszA</fullName>
    </recommendedName>
</protein>
<evidence type="ECO:0000313" key="3">
    <source>
        <dbReference type="Proteomes" id="UP000523087"/>
    </source>
</evidence>
<organism evidence="2 3">
    <name type="scientific">Thermaerobacillus caldiproteolyticus</name>
    <dbReference type="NCBI Taxonomy" id="247480"/>
    <lineage>
        <taxon>Bacteria</taxon>
        <taxon>Bacillati</taxon>
        <taxon>Bacillota</taxon>
        <taxon>Bacilli</taxon>
        <taxon>Bacillales</taxon>
        <taxon>Anoxybacillaceae</taxon>
        <taxon>Thermaerobacillus</taxon>
    </lineage>
</organism>
<proteinExistence type="predicted"/>
<comment type="caution">
    <text evidence="2">The sequence shown here is derived from an EMBL/GenBank/DDBJ whole genome shotgun (WGS) entry which is preliminary data.</text>
</comment>
<reference evidence="2 3" key="1">
    <citation type="submission" date="2020-07" db="EMBL/GenBank/DDBJ databases">
        <title>Genomic Encyclopedia of Type Strains, Phase IV (KMG-IV): sequencing the most valuable type-strain genomes for metagenomic binning, comparative biology and taxonomic classification.</title>
        <authorList>
            <person name="Goeker M."/>
        </authorList>
    </citation>
    <scope>NUCLEOTIDE SEQUENCE [LARGE SCALE GENOMIC DNA]</scope>
    <source>
        <strain evidence="2 3">DSM 15730</strain>
    </source>
</reference>
<accession>A0A7V9Z418</accession>
<name>A0A7V9Z418_9BACL</name>
<gene>
    <name evidence="2" type="ORF">HNR31_000430</name>
</gene>
<keyword evidence="1" id="KW-0472">Membrane</keyword>
<keyword evidence="3" id="KW-1185">Reference proteome</keyword>
<dbReference type="EMBL" id="JACDUT010000001">
    <property type="protein sequence ID" value="MBA2873678.1"/>
    <property type="molecule type" value="Genomic_DNA"/>
</dbReference>